<evidence type="ECO:0000256" key="1">
    <source>
        <dbReference type="SAM" id="Coils"/>
    </source>
</evidence>
<feature type="compositionally biased region" description="Polar residues" evidence="2">
    <location>
        <begin position="684"/>
        <end position="694"/>
    </location>
</feature>
<reference evidence="3 4" key="1">
    <citation type="journal article" date="2018" name="Nat. Ecol. Evol.">
        <title>Pezizomycetes genomes reveal the molecular basis of ectomycorrhizal truffle lifestyle.</title>
        <authorList>
            <person name="Murat C."/>
            <person name="Payen T."/>
            <person name="Noel B."/>
            <person name="Kuo A."/>
            <person name="Morin E."/>
            <person name="Chen J."/>
            <person name="Kohler A."/>
            <person name="Krizsan K."/>
            <person name="Balestrini R."/>
            <person name="Da Silva C."/>
            <person name="Montanini B."/>
            <person name="Hainaut M."/>
            <person name="Levati E."/>
            <person name="Barry K.W."/>
            <person name="Belfiori B."/>
            <person name="Cichocki N."/>
            <person name="Clum A."/>
            <person name="Dockter R.B."/>
            <person name="Fauchery L."/>
            <person name="Guy J."/>
            <person name="Iotti M."/>
            <person name="Le Tacon F."/>
            <person name="Lindquist E.A."/>
            <person name="Lipzen A."/>
            <person name="Malagnac F."/>
            <person name="Mello A."/>
            <person name="Molinier V."/>
            <person name="Miyauchi S."/>
            <person name="Poulain J."/>
            <person name="Riccioni C."/>
            <person name="Rubini A."/>
            <person name="Sitrit Y."/>
            <person name="Splivallo R."/>
            <person name="Traeger S."/>
            <person name="Wang M."/>
            <person name="Zifcakova L."/>
            <person name="Wipf D."/>
            <person name="Zambonelli A."/>
            <person name="Paolocci F."/>
            <person name="Nowrousian M."/>
            <person name="Ottonello S."/>
            <person name="Baldrian P."/>
            <person name="Spatafora J.W."/>
            <person name="Henrissat B."/>
            <person name="Nagy L.G."/>
            <person name="Aury J.M."/>
            <person name="Wincker P."/>
            <person name="Grigoriev I.V."/>
            <person name="Bonfante P."/>
            <person name="Martin F.M."/>
        </authorList>
    </citation>
    <scope>NUCLEOTIDE SEQUENCE [LARGE SCALE GENOMIC DNA]</scope>
    <source>
        <strain evidence="3 4">RN42</strain>
    </source>
</reference>
<feature type="compositionally biased region" description="Basic and acidic residues" evidence="2">
    <location>
        <begin position="1060"/>
        <end position="1071"/>
    </location>
</feature>
<feature type="compositionally biased region" description="Basic and acidic residues" evidence="2">
    <location>
        <begin position="731"/>
        <end position="742"/>
    </location>
</feature>
<evidence type="ECO:0000313" key="3">
    <source>
        <dbReference type="EMBL" id="RPA71736.1"/>
    </source>
</evidence>
<dbReference type="EMBL" id="ML119903">
    <property type="protein sequence ID" value="RPA71736.1"/>
    <property type="molecule type" value="Genomic_DNA"/>
</dbReference>
<dbReference type="AlphaFoldDB" id="A0A3N4HEY6"/>
<feature type="coiled-coil region" evidence="1">
    <location>
        <begin position="973"/>
        <end position="1000"/>
    </location>
</feature>
<feature type="compositionally biased region" description="Polar residues" evidence="2">
    <location>
        <begin position="635"/>
        <end position="644"/>
    </location>
</feature>
<sequence>MLDVDALPDDYFDPHDQSLHPFYLRPSNRYPTTHGHYFNTLLRWTDSYLTLDAHYDYPDAWLLPRILAQAFMCRVSNHPMTRSTLLPEARRDPELFGIVYTLSMLQFFSITASAQDPHWMRAVIHLAAMHKEDLPALTGQLMERYTNDQLQDLIELLQADNPNRAFLALPVPHSDEDDILVVDLDDLEPINPAAPQFAAEENDTIMYDGTGPTYIPVPLPNIPAVRITPTSMEFGRNVAVSMPGISIWSYDTPPPVAPQHNPQLHNLEQQMLLMQQTLLQLLPAPQRLTTPADWPTSARARTPSLREVDMDDAPPSPRYTTKGALPRIVFSPPPRTSTSPSSQATLHRRLENLSINTTTPKPQQIDKTSLKPPSVVTMPASEPKRALSPTKTPTNLPRPAGSPDRAKSPPIKPETDKPHSSKDQNPLGGSADTSSADGNKPATLAPQSSGSQHSEDQDVEADAAKTAAEADAIRAKQAEEFQVAYAQRLTEENADLEAKVLAMESKAQQARLQIQIKEMQEQRAALQARMIAAEKGHLEAHSANQTQKTRIFSRYRTPDFPGAFGAEDSPSVSEYKPDAHPAPPPAPPQPSTAAHIDATLEMLAQQAPEALEELKKRIRADLTPSHVDMSAARFAQSTPYSSTPAPRGGMSGKKGFTEIPALAPQGGTIRSNVYGSAPHGGMNHGSQQQGTPQEQHPEQQRGRSQSKQHPNRESNPNNDPDDDSSSSSDSGSRREDSKSDSRSRRRRRRARRRRRRELEGKPIRNPAQQPSTTNRRLGTPAYLGRLHAASLEPELFEDEATCRAPPDFLDLYPYDPELLRCGNKKFNDRYDSRRIPIFHEATMPVDNWMTKLHVEVTINGQEAVCPLIGAKAFPEGTFLHRWFNNLSHCDLMLLTIGPHPWRNWQFAVYNLREHLNPLIRHQAESRVKKPEESYHAYITSRYTLLKAAFPYEPEIEIIRRLKAGFQDRSAFTIMRETMDIRKLEREALEYEEMQTTMNKNRPVVATPGHSSYLKLSGTYLPESDEDQSAHTFAVDTRPQKPRYQQKPASQHNVYPLPADVARDADLHPDVKKGRKKLPADQMTPVP</sequence>
<keyword evidence="1" id="KW-0175">Coiled coil</keyword>
<protein>
    <submittedName>
        <fullName evidence="3">Uncharacterized protein</fullName>
    </submittedName>
</protein>
<feature type="compositionally biased region" description="Polar residues" evidence="2">
    <location>
        <begin position="702"/>
        <end position="718"/>
    </location>
</feature>
<dbReference type="Proteomes" id="UP000275078">
    <property type="component" value="Unassembled WGS sequence"/>
</dbReference>
<proteinExistence type="predicted"/>
<feature type="region of interest" description="Disordered" evidence="2">
    <location>
        <begin position="537"/>
        <end position="594"/>
    </location>
</feature>
<evidence type="ECO:0000313" key="4">
    <source>
        <dbReference type="Proteomes" id="UP000275078"/>
    </source>
</evidence>
<feature type="compositionally biased region" description="Pro residues" evidence="2">
    <location>
        <begin position="580"/>
        <end position="590"/>
    </location>
</feature>
<name>A0A3N4HEY6_ASCIM</name>
<feature type="compositionally biased region" description="Basic residues" evidence="2">
    <location>
        <begin position="743"/>
        <end position="755"/>
    </location>
</feature>
<evidence type="ECO:0000256" key="2">
    <source>
        <dbReference type="SAM" id="MobiDB-lite"/>
    </source>
</evidence>
<feature type="compositionally biased region" description="Polar residues" evidence="2">
    <location>
        <begin position="353"/>
        <end position="367"/>
    </location>
</feature>
<organism evidence="3 4">
    <name type="scientific">Ascobolus immersus RN42</name>
    <dbReference type="NCBI Taxonomy" id="1160509"/>
    <lineage>
        <taxon>Eukaryota</taxon>
        <taxon>Fungi</taxon>
        <taxon>Dikarya</taxon>
        <taxon>Ascomycota</taxon>
        <taxon>Pezizomycotina</taxon>
        <taxon>Pezizomycetes</taxon>
        <taxon>Pezizales</taxon>
        <taxon>Ascobolaceae</taxon>
        <taxon>Ascobolus</taxon>
    </lineage>
</organism>
<feature type="region of interest" description="Disordered" evidence="2">
    <location>
        <begin position="288"/>
        <end position="471"/>
    </location>
</feature>
<feature type="coiled-coil region" evidence="1">
    <location>
        <begin position="486"/>
        <end position="536"/>
    </location>
</feature>
<feature type="region of interest" description="Disordered" evidence="2">
    <location>
        <begin position="629"/>
        <end position="778"/>
    </location>
</feature>
<accession>A0A3N4HEY6</accession>
<keyword evidence="4" id="KW-1185">Reference proteome</keyword>
<gene>
    <name evidence="3" type="ORF">BJ508DRAFT_315346</name>
</gene>
<feature type="compositionally biased region" description="Basic and acidic residues" evidence="2">
    <location>
        <begin position="413"/>
        <end position="422"/>
    </location>
</feature>
<feature type="region of interest" description="Disordered" evidence="2">
    <location>
        <begin position="1020"/>
        <end position="1086"/>
    </location>
</feature>
<feature type="compositionally biased region" description="Polar residues" evidence="2">
    <location>
        <begin position="766"/>
        <end position="776"/>
    </location>
</feature>